<dbReference type="PANTHER" id="PTHR17600:SF2">
    <property type="entry name" value="LRP CHAPERONE MESD"/>
    <property type="match status" value="1"/>
</dbReference>
<dbReference type="GO" id="GO:0016055">
    <property type="term" value="P:Wnt signaling pathway"/>
    <property type="evidence" value="ECO:0007669"/>
    <property type="project" value="UniProtKB-KW"/>
</dbReference>
<keyword evidence="10" id="KW-1185">Reference proteome</keyword>
<evidence type="ECO:0000256" key="5">
    <source>
        <dbReference type="ARBA" id="ARBA00022824"/>
    </source>
</evidence>
<dbReference type="EMBL" id="PZQS01000002">
    <property type="protein sequence ID" value="PVD36347.1"/>
    <property type="molecule type" value="Genomic_DNA"/>
</dbReference>
<feature type="region of interest" description="Disordered" evidence="7">
    <location>
        <begin position="50"/>
        <end position="84"/>
    </location>
</feature>
<dbReference type="InterPro" id="IPR019330">
    <property type="entry name" value="MESD"/>
</dbReference>
<feature type="chain" id="PRO_5015756541" description="Mesoderm development candidate 2" evidence="8">
    <location>
        <begin position="21"/>
        <end position="189"/>
    </location>
</feature>
<protein>
    <recommendedName>
        <fullName evidence="11">Mesoderm development candidate 2</fullName>
    </recommendedName>
</protein>
<proteinExistence type="inferred from homology"/>
<keyword evidence="6" id="KW-0143">Chaperone</keyword>
<evidence type="ECO:0000256" key="4">
    <source>
        <dbReference type="ARBA" id="ARBA00022729"/>
    </source>
</evidence>
<dbReference type="PANTHER" id="PTHR17600">
    <property type="entry name" value="MESODERM DEVELOPMENT CANDIDATE 2"/>
    <property type="match status" value="1"/>
</dbReference>
<dbReference type="Gene3D" id="3.30.70.260">
    <property type="match status" value="1"/>
</dbReference>
<dbReference type="OrthoDB" id="75833at2759"/>
<comment type="subcellular location">
    <subcellularLocation>
        <location evidence="1">Endoplasmic reticulum</location>
    </subcellularLocation>
</comment>
<evidence type="ECO:0000313" key="9">
    <source>
        <dbReference type="EMBL" id="PVD36347.1"/>
    </source>
</evidence>
<evidence type="ECO:0000256" key="2">
    <source>
        <dbReference type="ARBA" id="ARBA00011068"/>
    </source>
</evidence>
<feature type="signal peptide" evidence="8">
    <location>
        <begin position="1"/>
        <end position="20"/>
    </location>
</feature>
<keyword evidence="5" id="KW-0256">Endoplasmic reticulum</keyword>
<feature type="compositionally biased region" description="Basic and acidic residues" evidence="7">
    <location>
        <begin position="154"/>
        <end position="171"/>
    </location>
</feature>
<dbReference type="GO" id="GO:0005783">
    <property type="term" value="C:endoplasmic reticulum"/>
    <property type="evidence" value="ECO:0007669"/>
    <property type="project" value="UniProtKB-SubCell"/>
</dbReference>
<evidence type="ECO:0000256" key="7">
    <source>
        <dbReference type="SAM" id="MobiDB-lite"/>
    </source>
</evidence>
<evidence type="ECO:0000313" key="10">
    <source>
        <dbReference type="Proteomes" id="UP000245119"/>
    </source>
</evidence>
<dbReference type="STRING" id="400727.A0A2T7PSH6"/>
<evidence type="ECO:0000256" key="3">
    <source>
        <dbReference type="ARBA" id="ARBA00022687"/>
    </source>
</evidence>
<dbReference type="Pfam" id="PF10185">
    <property type="entry name" value="Mesd"/>
    <property type="match status" value="2"/>
</dbReference>
<evidence type="ECO:0000256" key="8">
    <source>
        <dbReference type="SAM" id="SignalP"/>
    </source>
</evidence>
<gene>
    <name evidence="9" type="ORF">C0Q70_03326</name>
</gene>
<dbReference type="GO" id="GO:0006457">
    <property type="term" value="P:protein folding"/>
    <property type="evidence" value="ECO:0007669"/>
    <property type="project" value="InterPro"/>
</dbReference>
<name>A0A2T7PSH6_POMCA</name>
<evidence type="ECO:0008006" key="11">
    <source>
        <dbReference type="Google" id="ProtNLM"/>
    </source>
</evidence>
<keyword evidence="3" id="KW-0879">Wnt signaling pathway</keyword>
<reference evidence="9 10" key="1">
    <citation type="submission" date="2018-04" db="EMBL/GenBank/DDBJ databases">
        <title>The genome of golden apple snail Pomacea canaliculata provides insight into stress tolerance and invasive adaptation.</title>
        <authorList>
            <person name="Liu C."/>
            <person name="Liu B."/>
            <person name="Ren Y."/>
            <person name="Zhang Y."/>
            <person name="Wang H."/>
            <person name="Li S."/>
            <person name="Jiang F."/>
            <person name="Yin L."/>
            <person name="Zhang G."/>
            <person name="Qian W."/>
            <person name="Fan W."/>
        </authorList>
    </citation>
    <scope>NUCLEOTIDE SEQUENCE [LARGE SCALE GENOMIC DNA]</scope>
    <source>
        <strain evidence="9">SZHN2017</strain>
        <tissue evidence="9">Muscle</tissue>
    </source>
</reference>
<keyword evidence="4 8" id="KW-0732">Signal</keyword>
<feature type="compositionally biased region" description="Acidic residues" evidence="7">
    <location>
        <begin position="53"/>
        <end position="67"/>
    </location>
</feature>
<comment type="caution">
    <text evidence="9">The sequence shown here is derived from an EMBL/GenBank/DDBJ whole genome shotgun (WGS) entry which is preliminary data.</text>
</comment>
<dbReference type="AlphaFoldDB" id="A0A2T7PSH6"/>
<evidence type="ECO:0000256" key="1">
    <source>
        <dbReference type="ARBA" id="ARBA00004240"/>
    </source>
</evidence>
<dbReference type="Proteomes" id="UP000245119">
    <property type="component" value="Linkage Group LG2"/>
</dbReference>
<comment type="similarity">
    <text evidence="2">Belongs to the MESD family.</text>
</comment>
<feature type="region of interest" description="Disordered" evidence="7">
    <location>
        <begin position="153"/>
        <end position="189"/>
    </location>
</feature>
<sequence>MGSRLRCLLILLVVLQVVLSQKKDDLKEKRDEKWKKKDVRDYSDADVERLYDQWEETDDDELEPDELPEWKREPPPVDMSKLNPENPEEFLKLSKKGRTQMMFATVAGLLVGANRILFMCRDGAQAWDVKDFLVQQDNCESVEIEGKTYYCKGAKKESGDENNSKESDRTGSKSKTSQRKGKSKENVEL</sequence>
<accession>A0A2T7PSH6</accession>
<evidence type="ECO:0000256" key="6">
    <source>
        <dbReference type="ARBA" id="ARBA00023186"/>
    </source>
</evidence>
<organism evidence="9 10">
    <name type="scientific">Pomacea canaliculata</name>
    <name type="common">Golden apple snail</name>
    <dbReference type="NCBI Taxonomy" id="400727"/>
    <lineage>
        <taxon>Eukaryota</taxon>
        <taxon>Metazoa</taxon>
        <taxon>Spiralia</taxon>
        <taxon>Lophotrochozoa</taxon>
        <taxon>Mollusca</taxon>
        <taxon>Gastropoda</taxon>
        <taxon>Caenogastropoda</taxon>
        <taxon>Architaenioglossa</taxon>
        <taxon>Ampullarioidea</taxon>
        <taxon>Ampullariidae</taxon>
        <taxon>Pomacea</taxon>
    </lineage>
</organism>